<sequence>MVAIKALACEFPAKANKPQPLARWQCPDLARAAVEQGIAASISGTTIWRWLSADAIKPWQHRSWIFPRDPDFGPKAARVLDLYARRFHGTPLRPDEYVISADEKTSIQARIRKHATTPSTPSQPTRVEAEYVRGGSLAYLAAWDVHRAKVFGRCEQTTGIDPFDRLVDQVMTTEPYATARRVFWVVDNGSSHRGQANIDRLQDRWPKLRLIHLPVHASWLNQVEIYFSVVQRKVVSPNDFHTLDEVEARLLDFQQYYEQIATPFEWKFTKDDLNALLERIAAHEDTALTPAA</sequence>
<dbReference type="InterPro" id="IPR036397">
    <property type="entry name" value="RNaseH_sf"/>
</dbReference>
<accession>A0A7I7P3I6</accession>
<keyword evidence="3" id="KW-1185">Reference proteome</keyword>
<dbReference type="InterPro" id="IPR047655">
    <property type="entry name" value="Transpos_IS630-like"/>
</dbReference>
<organism evidence="2 3">
    <name type="scientific">Mycobacterium seoulense</name>
    <dbReference type="NCBI Taxonomy" id="386911"/>
    <lineage>
        <taxon>Bacteria</taxon>
        <taxon>Bacillati</taxon>
        <taxon>Actinomycetota</taxon>
        <taxon>Actinomycetes</taxon>
        <taxon>Mycobacteriales</taxon>
        <taxon>Mycobacteriaceae</taxon>
        <taxon>Mycobacterium</taxon>
    </lineage>
</organism>
<dbReference type="NCBIfam" id="NF033545">
    <property type="entry name" value="transpos_IS630"/>
    <property type="match status" value="1"/>
</dbReference>
<dbReference type="Proteomes" id="UP000466632">
    <property type="component" value="Chromosome"/>
</dbReference>
<dbReference type="Gene3D" id="3.30.420.10">
    <property type="entry name" value="Ribonuclease H-like superfamily/Ribonuclease H"/>
    <property type="match status" value="1"/>
</dbReference>
<dbReference type="GO" id="GO:0003676">
    <property type="term" value="F:nucleic acid binding"/>
    <property type="evidence" value="ECO:0007669"/>
    <property type="project" value="InterPro"/>
</dbReference>
<dbReference type="InterPro" id="IPR038717">
    <property type="entry name" value="Tc1-like_DDE_dom"/>
</dbReference>
<gene>
    <name evidence="2" type="ORF">MSEO_37580</name>
</gene>
<evidence type="ECO:0000259" key="1">
    <source>
        <dbReference type="Pfam" id="PF13358"/>
    </source>
</evidence>
<dbReference type="RefSeq" id="WP_232075087.1">
    <property type="nucleotide sequence ID" value="NZ_AP022582.1"/>
</dbReference>
<evidence type="ECO:0000313" key="2">
    <source>
        <dbReference type="EMBL" id="BBY03259.1"/>
    </source>
</evidence>
<dbReference type="Pfam" id="PF13358">
    <property type="entry name" value="DDE_3"/>
    <property type="match status" value="1"/>
</dbReference>
<reference evidence="2 3" key="1">
    <citation type="journal article" date="2019" name="Emerg. Microbes Infect.">
        <title>Comprehensive subspecies identification of 175 nontuberculous mycobacteria species based on 7547 genomic profiles.</title>
        <authorList>
            <person name="Matsumoto Y."/>
            <person name="Kinjo T."/>
            <person name="Motooka D."/>
            <person name="Nabeya D."/>
            <person name="Jung N."/>
            <person name="Uechi K."/>
            <person name="Horii T."/>
            <person name="Iida T."/>
            <person name="Fujita J."/>
            <person name="Nakamura S."/>
        </authorList>
    </citation>
    <scope>NUCLEOTIDE SEQUENCE [LARGE SCALE GENOMIC DNA]</scope>
    <source>
        <strain evidence="2 3">JCM 16018</strain>
    </source>
</reference>
<proteinExistence type="predicted"/>
<dbReference type="KEGG" id="mseo:MSEO_37580"/>
<protein>
    <recommendedName>
        <fullName evidence="1">Tc1-like transposase DDE domain-containing protein</fullName>
    </recommendedName>
</protein>
<feature type="domain" description="Tc1-like transposase DDE" evidence="1">
    <location>
        <begin position="100"/>
        <end position="246"/>
    </location>
</feature>
<dbReference type="AlphaFoldDB" id="A0A7I7P3I6"/>
<name>A0A7I7P3I6_9MYCO</name>
<evidence type="ECO:0000313" key="3">
    <source>
        <dbReference type="Proteomes" id="UP000466632"/>
    </source>
</evidence>
<dbReference type="EMBL" id="AP022582">
    <property type="protein sequence ID" value="BBY03259.1"/>
    <property type="molecule type" value="Genomic_DNA"/>
</dbReference>